<keyword evidence="3" id="KW-0547">Nucleotide-binding</keyword>
<keyword evidence="2" id="KW-0813">Transport</keyword>
<dbReference type="InterPro" id="IPR003439">
    <property type="entry name" value="ABC_transporter-like_ATP-bd"/>
</dbReference>
<keyword evidence="4 7" id="KW-0067">ATP-binding</keyword>
<dbReference type="SUPFAM" id="SSF52540">
    <property type="entry name" value="P-loop containing nucleoside triphosphate hydrolases"/>
    <property type="match status" value="1"/>
</dbReference>
<dbReference type="PROSITE" id="PS50893">
    <property type="entry name" value="ABC_TRANSPORTER_2"/>
    <property type="match status" value="1"/>
</dbReference>
<evidence type="ECO:0000256" key="3">
    <source>
        <dbReference type="ARBA" id="ARBA00022741"/>
    </source>
</evidence>
<dbReference type="InterPro" id="IPR013563">
    <property type="entry name" value="Oligopep_ABC_C"/>
</dbReference>
<dbReference type="RefSeq" id="WP_283827185.1">
    <property type="nucleotide sequence ID" value="NZ_JASDDP010000011.1"/>
</dbReference>
<dbReference type="GO" id="GO:0055085">
    <property type="term" value="P:transmembrane transport"/>
    <property type="evidence" value="ECO:0007669"/>
    <property type="project" value="UniProtKB-ARBA"/>
</dbReference>
<evidence type="ECO:0000256" key="4">
    <source>
        <dbReference type="ARBA" id="ARBA00022840"/>
    </source>
</evidence>
<dbReference type="SMART" id="SM00382">
    <property type="entry name" value="AAA"/>
    <property type="match status" value="1"/>
</dbReference>
<dbReference type="GO" id="GO:0015833">
    <property type="term" value="P:peptide transport"/>
    <property type="evidence" value="ECO:0007669"/>
    <property type="project" value="InterPro"/>
</dbReference>
<dbReference type="InterPro" id="IPR003593">
    <property type="entry name" value="AAA+_ATPase"/>
</dbReference>
<gene>
    <name evidence="7" type="ORF">QLQ80_01095</name>
</gene>
<evidence type="ECO:0000313" key="7">
    <source>
        <dbReference type="EMBL" id="MDJ1645688.1"/>
    </source>
</evidence>
<dbReference type="InterPro" id="IPR017871">
    <property type="entry name" value="ABC_transporter-like_CS"/>
</dbReference>
<dbReference type="PANTHER" id="PTHR43776:SF7">
    <property type="entry name" value="D,D-DIPEPTIDE TRANSPORT ATP-BINDING PROTEIN DDPF-RELATED"/>
    <property type="match status" value="1"/>
</dbReference>
<dbReference type="PROSITE" id="PS00211">
    <property type="entry name" value="ABC_TRANSPORTER_1"/>
    <property type="match status" value="1"/>
</dbReference>
<sequence>MEKSKEILKVRNLKKYFVNRGFVNKAVDDLTFNLKAGEILGIIGESGSGKTTVGRTLIRLYEDYNGFITLNDKIISGKKLTKAREKFLRRSIQMIFQDPHASLNGQKTVYSILEEPLIVNGMIKDRINDLLQDWKIIKTNFRYSFEKEYKKLKLSNLKAINETAILFFKKYHKMINELEIESGADIKQNVEILLSYLEKKQEMESFIVDKIYTNFDNMLKIYFKYQQDYRNNNVDVDEIELKKAINNYENVKALRKITEKGHLLETKLGNKIKEKNDKISEINELILNNKNAFNNYINEFESELRLKEISKGLTHNLDEFALLEKNILLIKKSHTLIKAISKELRYLTIDQITELVDNIKLYNAEFTEKELNFSFVLKHKKEVSSIIQEKYDFNYSKYLKLSQKQHKEANKEKTKIKHNVAKFKRELDIEKKISGMSKEKALLLETFLVKINKLIDKKDDLLSSNEDPNRWMIIEKLKLEIKETKIQLKAALAKFNEKEKSAYKLKKEVYKTKITELKSQLNDSNHKLIYQQIKKEKTEYFNSLNLNVKSSFDLKEAANKLAKAKAENKEEIKKYIQQNIEINSKLDDEIKKENDLYLSLKTEQSEVNKLFEIKYKEALDKFREYSITIGKSKKDIKFEINKFMTMLKEKQETLESFNVEVKYLNKDIKKLNILMGINETLLSKLFKNSDLYRNIQHYLIYFIAKSKISNLLTKNKIYKALEDVGLLKQFAYRYPHEFSGGQRQRIVIARALISDPSIIVADEPIASLDISIQAQIINLLKDLCEQKNIGLIFIAHDLSMVEYIADRILIMHLGKVVESGKTNKIYENPIHPYTKNLFKAIPKISNADKKFENISFVLDYLSEQNFYNIPSVHKYDEEHFVYGTDAQFIKWTNKKR</sequence>
<feature type="domain" description="ABC transporter" evidence="6">
    <location>
        <begin position="8"/>
        <end position="838"/>
    </location>
</feature>
<dbReference type="Pfam" id="PF00005">
    <property type="entry name" value="ABC_tran"/>
    <property type="match status" value="2"/>
</dbReference>
<reference evidence="7" key="1">
    <citation type="submission" date="2023-05" db="EMBL/GenBank/DDBJ databases">
        <title>Mycoplasma phocimorsus sp. nov., isolated from Scandinavian patients with seal finger or septic arthritis after contact with seals.</title>
        <authorList>
            <person name="Skafte-Holm A."/>
            <person name="Pedersen T.R."/>
            <person name="Froelund M."/>
            <person name="Stegger M."/>
            <person name="Qvortrup K."/>
            <person name="Michaels D.L."/>
            <person name="Brown D.R."/>
            <person name="Jensen J.S."/>
        </authorList>
    </citation>
    <scope>NUCLEOTIDE SEQUENCE</scope>
    <source>
        <strain evidence="7">M5725</strain>
    </source>
</reference>
<evidence type="ECO:0000256" key="5">
    <source>
        <dbReference type="SAM" id="Coils"/>
    </source>
</evidence>
<dbReference type="GO" id="GO:0005524">
    <property type="term" value="F:ATP binding"/>
    <property type="evidence" value="ECO:0007669"/>
    <property type="project" value="UniProtKB-KW"/>
</dbReference>
<evidence type="ECO:0000313" key="8">
    <source>
        <dbReference type="Proteomes" id="UP001224428"/>
    </source>
</evidence>
<keyword evidence="8" id="KW-1185">Reference proteome</keyword>
<proteinExistence type="inferred from homology"/>
<keyword evidence="5" id="KW-0175">Coiled coil</keyword>
<dbReference type="EMBL" id="JASDDP010000011">
    <property type="protein sequence ID" value="MDJ1645688.1"/>
    <property type="molecule type" value="Genomic_DNA"/>
</dbReference>
<name>A0AAJ1UZF7_9MOLU</name>
<evidence type="ECO:0000256" key="2">
    <source>
        <dbReference type="ARBA" id="ARBA00022448"/>
    </source>
</evidence>
<feature type="coiled-coil region" evidence="5">
    <location>
        <begin position="399"/>
        <end position="426"/>
    </location>
</feature>
<dbReference type="InterPro" id="IPR050319">
    <property type="entry name" value="ABC_transp_ATP-bind"/>
</dbReference>
<comment type="caution">
    <text evidence="7">The sequence shown here is derived from an EMBL/GenBank/DDBJ whole genome shotgun (WGS) entry which is preliminary data.</text>
</comment>
<dbReference type="Gene3D" id="3.40.50.300">
    <property type="entry name" value="P-loop containing nucleotide triphosphate hydrolases"/>
    <property type="match status" value="2"/>
</dbReference>
<organism evidence="7 8">
    <name type="scientific">Mycoplasma phocimorsus</name>
    <dbReference type="NCBI Taxonomy" id="3045839"/>
    <lineage>
        <taxon>Bacteria</taxon>
        <taxon>Bacillati</taxon>
        <taxon>Mycoplasmatota</taxon>
        <taxon>Mollicutes</taxon>
        <taxon>Mycoplasmataceae</taxon>
        <taxon>Mycoplasma</taxon>
    </lineage>
</organism>
<evidence type="ECO:0000256" key="1">
    <source>
        <dbReference type="ARBA" id="ARBA00005417"/>
    </source>
</evidence>
<dbReference type="PANTHER" id="PTHR43776">
    <property type="entry name" value="TRANSPORT ATP-BINDING PROTEIN"/>
    <property type="match status" value="1"/>
</dbReference>
<protein>
    <submittedName>
        <fullName evidence="7">ATP-binding cassette domain-containing protein</fullName>
    </submittedName>
</protein>
<dbReference type="Pfam" id="PF08352">
    <property type="entry name" value="oligo_HPY"/>
    <property type="match status" value="1"/>
</dbReference>
<dbReference type="InterPro" id="IPR027417">
    <property type="entry name" value="P-loop_NTPase"/>
</dbReference>
<dbReference type="AlphaFoldDB" id="A0AAJ1UZF7"/>
<accession>A0AAJ1UZF7</accession>
<feature type="coiled-coil region" evidence="5">
    <location>
        <begin position="474"/>
        <end position="527"/>
    </location>
</feature>
<evidence type="ECO:0000259" key="6">
    <source>
        <dbReference type="PROSITE" id="PS50893"/>
    </source>
</evidence>
<dbReference type="Proteomes" id="UP001224428">
    <property type="component" value="Unassembled WGS sequence"/>
</dbReference>
<dbReference type="GO" id="GO:0016887">
    <property type="term" value="F:ATP hydrolysis activity"/>
    <property type="evidence" value="ECO:0007669"/>
    <property type="project" value="InterPro"/>
</dbReference>
<comment type="similarity">
    <text evidence="1">Belongs to the ABC transporter superfamily.</text>
</comment>